<dbReference type="CDD" id="cd23661">
    <property type="entry name" value="USP_Rv2623_repeat2"/>
    <property type="match status" value="1"/>
</dbReference>
<organism evidence="5 6">
    <name type="scientific">Corynebacterium efficiens (strain DSM 44549 / YS-314 / AJ 12310 / JCM 11189 / NBRC 100395)</name>
    <dbReference type="NCBI Taxonomy" id="196164"/>
    <lineage>
        <taxon>Bacteria</taxon>
        <taxon>Bacillati</taxon>
        <taxon>Actinomycetota</taxon>
        <taxon>Actinomycetes</taxon>
        <taxon>Mycobacteriales</taxon>
        <taxon>Corynebacteriaceae</taxon>
        <taxon>Corynebacterium</taxon>
    </lineage>
</organism>
<keyword evidence="3" id="KW-0067">ATP-binding</keyword>
<dbReference type="Pfam" id="PF00582">
    <property type="entry name" value="Usp"/>
    <property type="match status" value="2"/>
</dbReference>
<dbReference type="SUPFAM" id="SSF52402">
    <property type="entry name" value="Adenine nucleotide alpha hydrolases-like"/>
    <property type="match status" value="2"/>
</dbReference>
<accession>Q8FLR9</accession>
<name>Q8FLR9_COREF</name>
<evidence type="ECO:0000256" key="3">
    <source>
        <dbReference type="ARBA" id="ARBA00022840"/>
    </source>
</evidence>
<feature type="domain" description="UspA" evidence="4">
    <location>
        <begin position="176"/>
        <end position="316"/>
    </location>
</feature>
<dbReference type="EMBL" id="BA000035">
    <property type="protein sequence ID" value="BAC19601.1"/>
    <property type="molecule type" value="Genomic_DNA"/>
</dbReference>
<dbReference type="KEGG" id="cef:CE2791"/>
<evidence type="ECO:0000313" key="6">
    <source>
        <dbReference type="Proteomes" id="UP000001409"/>
    </source>
</evidence>
<dbReference type="InterPro" id="IPR014729">
    <property type="entry name" value="Rossmann-like_a/b/a_fold"/>
</dbReference>
<protein>
    <recommendedName>
        <fullName evidence="4">UspA domain-containing protein</fullName>
    </recommendedName>
</protein>
<evidence type="ECO:0000256" key="2">
    <source>
        <dbReference type="ARBA" id="ARBA00022741"/>
    </source>
</evidence>
<comment type="similarity">
    <text evidence="1">Belongs to the universal stress protein A family.</text>
</comment>
<evidence type="ECO:0000256" key="1">
    <source>
        <dbReference type="ARBA" id="ARBA00008791"/>
    </source>
</evidence>
<dbReference type="HOGENOM" id="CLU_049301_2_3_11"/>
<dbReference type="eggNOG" id="COG0589">
    <property type="taxonomic scope" value="Bacteria"/>
</dbReference>
<keyword evidence="6" id="KW-1185">Reference proteome</keyword>
<dbReference type="PANTHER" id="PTHR46268">
    <property type="entry name" value="STRESS RESPONSE PROTEIN NHAX"/>
    <property type="match status" value="1"/>
</dbReference>
<keyword evidence="2" id="KW-0547">Nucleotide-binding</keyword>
<dbReference type="CDD" id="cd23944">
    <property type="entry name" value="USP_Rv2623_repeat1"/>
    <property type="match status" value="1"/>
</dbReference>
<sequence length="318" mass="33976">MTIILNRVENVARGSQEKGRPKMSVEDIVVVAVDGSEASKQAVRWAANTANKRGIPLRLASSYTMPQFLYAEGMVPPQELFDDLQAEALEKIDEARAIAHEVAPDIKIGHTIAEGSPIDMLLEMSKSVTMIVMGSRGLGGLSGMVMGSVSGAVVSHAHCPVVVVREDSSVNEDNKYGPVVVGVDGSEVSQRATEVAFAEASARGAELIAVHTWMDMQVQASLAGLAAAQQQWDEVEREQTELLTERIQPLADQYPDVPVKKVITRDRPVRALAEASEGAQLLVVGSHGRGGFKGMLLGSTSRALLQSAPCPMMVVRPA</sequence>
<dbReference type="Gene3D" id="3.40.50.620">
    <property type="entry name" value="HUPs"/>
    <property type="match status" value="2"/>
</dbReference>
<reference evidence="5 6" key="1">
    <citation type="journal article" date="2003" name="Genome Res.">
        <title>Comparative complete genome sequence analysis of the amino acid replacements responsible for the thermostability of Corynebacterium efficiens.</title>
        <authorList>
            <person name="Nishio Y."/>
            <person name="Nakamura Y."/>
            <person name="Kawarabayasi Y."/>
            <person name="Usuda Y."/>
            <person name="Kimura E."/>
            <person name="Sugimoto S."/>
            <person name="Matsui K."/>
            <person name="Yamagishi A."/>
            <person name="Kikuchi H."/>
            <person name="Ikeo K."/>
            <person name="Gojobori T."/>
        </authorList>
    </citation>
    <scope>NUCLEOTIDE SEQUENCE [LARGE SCALE GENOMIC DNA]</scope>
    <source>
        <strain evidence="6">DSM 44549 / YS-314 / AJ 12310 / JCM 11189 / NBRC 100395</strain>
    </source>
</reference>
<evidence type="ECO:0000313" key="5">
    <source>
        <dbReference type="EMBL" id="BAC19601.1"/>
    </source>
</evidence>
<dbReference type="STRING" id="196164.gene:10743239"/>
<dbReference type="AlphaFoldDB" id="Q8FLR9"/>
<dbReference type="InterPro" id="IPR006016">
    <property type="entry name" value="UspA"/>
</dbReference>
<dbReference type="InterPro" id="IPR006015">
    <property type="entry name" value="Universal_stress_UspA"/>
</dbReference>
<dbReference type="PRINTS" id="PR01438">
    <property type="entry name" value="UNVRSLSTRESS"/>
</dbReference>
<dbReference type="Proteomes" id="UP000001409">
    <property type="component" value="Chromosome"/>
</dbReference>
<dbReference type="GO" id="GO:0005524">
    <property type="term" value="F:ATP binding"/>
    <property type="evidence" value="ECO:0007669"/>
    <property type="project" value="UniProtKB-KW"/>
</dbReference>
<feature type="domain" description="UspA" evidence="4">
    <location>
        <begin position="28"/>
        <end position="165"/>
    </location>
</feature>
<proteinExistence type="inferred from homology"/>
<evidence type="ECO:0000259" key="4">
    <source>
        <dbReference type="Pfam" id="PF00582"/>
    </source>
</evidence>
<dbReference type="PANTHER" id="PTHR46268:SF27">
    <property type="entry name" value="UNIVERSAL STRESS PROTEIN RV2623"/>
    <property type="match status" value="1"/>
</dbReference>